<dbReference type="EMBL" id="QJPH01000406">
    <property type="protein sequence ID" value="PZN74999.1"/>
    <property type="molecule type" value="Genomic_DNA"/>
</dbReference>
<comment type="caution">
    <text evidence="1">The sequence shown here is derived from an EMBL/GenBank/DDBJ whole genome shotgun (WGS) entry which is preliminary data.</text>
</comment>
<evidence type="ECO:0000313" key="2">
    <source>
        <dbReference type="Proteomes" id="UP000249396"/>
    </source>
</evidence>
<dbReference type="Proteomes" id="UP000249396">
    <property type="component" value="Unassembled WGS sequence"/>
</dbReference>
<proteinExistence type="predicted"/>
<sequence>MLTPISILEGAFAFAFRCLRRSGLRCLPLGLGRRSRPGVFAFFAVRGFLRKARNGRVTDKKKDK</sequence>
<accession>A0A2W4QY68</accession>
<dbReference type="AlphaFoldDB" id="A0A2W4QY68"/>
<organism evidence="1 2">
    <name type="scientific">Candidatus Methylumidiphilus alinenensis</name>
    <dbReference type="NCBI Taxonomy" id="2202197"/>
    <lineage>
        <taxon>Bacteria</taxon>
        <taxon>Pseudomonadati</taxon>
        <taxon>Pseudomonadota</taxon>
        <taxon>Gammaproteobacteria</taxon>
        <taxon>Methylococcales</taxon>
        <taxon>Candidatus Methylumidiphilus</taxon>
    </lineage>
</organism>
<name>A0A2W4QY68_9GAMM</name>
<evidence type="ECO:0000313" key="1">
    <source>
        <dbReference type="EMBL" id="PZN74999.1"/>
    </source>
</evidence>
<protein>
    <submittedName>
        <fullName evidence="1">Uncharacterized protein</fullName>
    </submittedName>
</protein>
<reference evidence="1 2" key="1">
    <citation type="journal article" date="2018" name="Aquat. Microb. Ecol.">
        <title>Gammaproteobacterial methanotrophs dominate.</title>
        <authorList>
            <person name="Rissanen A.J."/>
            <person name="Saarenheimo J."/>
            <person name="Tiirola M."/>
            <person name="Peura S."/>
            <person name="Aalto S.L."/>
            <person name="Karvinen A."/>
            <person name="Nykanen H."/>
        </authorList>
    </citation>
    <scope>NUCLEOTIDE SEQUENCE [LARGE SCALE GENOMIC DNA]</scope>
    <source>
        <strain evidence="1">AMbin10</strain>
    </source>
</reference>
<gene>
    <name evidence="1" type="ORF">DM484_19940</name>
</gene>